<keyword evidence="2" id="KW-1185">Reference proteome</keyword>
<gene>
    <name evidence="1" type="ORF">Agub_g8318</name>
</gene>
<organism evidence="1 2">
    <name type="scientific">Astrephomene gubernaculifera</name>
    <dbReference type="NCBI Taxonomy" id="47775"/>
    <lineage>
        <taxon>Eukaryota</taxon>
        <taxon>Viridiplantae</taxon>
        <taxon>Chlorophyta</taxon>
        <taxon>core chlorophytes</taxon>
        <taxon>Chlorophyceae</taxon>
        <taxon>CS clade</taxon>
        <taxon>Chlamydomonadales</taxon>
        <taxon>Astrephomenaceae</taxon>
        <taxon>Astrephomene</taxon>
    </lineage>
</organism>
<evidence type="ECO:0000313" key="1">
    <source>
        <dbReference type="EMBL" id="GFR46699.1"/>
    </source>
</evidence>
<dbReference type="PANTHER" id="PTHR34496:SF9">
    <property type="entry name" value="[SKP1-PROTEIN]-HYDROXYPROLINE N-ACETYLGLUCOSAMINYLTRANSFERASE"/>
    <property type="match status" value="1"/>
</dbReference>
<dbReference type="EMBL" id="BMAR01000015">
    <property type="protein sequence ID" value="GFR46699.1"/>
    <property type="molecule type" value="Genomic_DNA"/>
</dbReference>
<sequence>VTLLCAGGFGEDGFLRTVGRVLRVRPAAPLPCGFWAAGFSFARAEWMQEVPYCPSLPHLFFGEESYMLARSWSRGWRVFAPALPLAFHQWQRGARAHTYQ</sequence>
<feature type="non-terminal residue" evidence="1">
    <location>
        <position position="1"/>
    </location>
</feature>
<evidence type="ECO:0000313" key="2">
    <source>
        <dbReference type="Proteomes" id="UP001054857"/>
    </source>
</evidence>
<dbReference type="Pfam" id="PF11397">
    <property type="entry name" value="GlcNAc"/>
    <property type="match status" value="1"/>
</dbReference>
<reference evidence="1 2" key="1">
    <citation type="journal article" date="2021" name="Sci. Rep.">
        <title>Genome sequencing of the multicellular alga Astrephomene provides insights into convergent evolution of germ-soma differentiation.</title>
        <authorList>
            <person name="Yamashita S."/>
            <person name="Yamamoto K."/>
            <person name="Matsuzaki R."/>
            <person name="Suzuki S."/>
            <person name="Yamaguchi H."/>
            <person name="Hirooka S."/>
            <person name="Minakuchi Y."/>
            <person name="Miyagishima S."/>
            <person name="Kawachi M."/>
            <person name="Toyoda A."/>
            <person name="Nozaki H."/>
        </authorList>
    </citation>
    <scope>NUCLEOTIDE SEQUENCE [LARGE SCALE GENOMIC DNA]</scope>
    <source>
        <strain evidence="1 2">NIES-4017</strain>
    </source>
</reference>
<proteinExistence type="predicted"/>
<name>A0AAD3HMC4_9CHLO</name>
<comment type="caution">
    <text evidence="1">The sequence shown here is derived from an EMBL/GenBank/DDBJ whole genome shotgun (WGS) entry which is preliminary data.</text>
</comment>
<protein>
    <submittedName>
        <fullName evidence="1">Uncharacterized protein</fullName>
    </submittedName>
</protein>
<dbReference type="AlphaFoldDB" id="A0AAD3HMC4"/>
<accession>A0AAD3HMC4</accession>
<dbReference type="InterPro" id="IPR021067">
    <property type="entry name" value="Glycosyltransferase"/>
</dbReference>
<dbReference type="PANTHER" id="PTHR34496">
    <property type="entry name" value="GLCNAC TRANSFERASE-RELATED"/>
    <property type="match status" value="1"/>
</dbReference>
<dbReference type="Proteomes" id="UP001054857">
    <property type="component" value="Unassembled WGS sequence"/>
</dbReference>
<feature type="non-terminal residue" evidence="1">
    <location>
        <position position="100"/>
    </location>
</feature>